<dbReference type="InterPro" id="IPR012340">
    <property type="entry name" value="NA-bd_OB-fold"/>
</dbReference>
<dbReference type="InterPro" id="IPR050798">
    <property type="entry name" value="YhaM_exoribonuc/phosphodiest"/>
</dbReference>
<dbReference type="PANTHER" id="PTHR37294">
    <property type="entry name" value="3'-5' EXORIBONUCLEASE YHAM"/>
    <property type="match status" value="1"/>
</dbReference>
<dbReference type="EMBL" id="DVNM01000042">
    <property type="protein sequence ID" value="HIU69790.1"/>
    <property type="molecule type" value="Genomic_DNA"/>
</dbReference>
<dbReference type="InterPro" id="IPR003607">
    <property type="entry name" value="HD/PDEase_dom"/>
</dbReference>
<dbReference type="SUPFAM" id="SSF50249">
    <property type="entry name" value="Nucleic acid-binding proteins"/>
    <property type="match status" value="1"/>
</dbReference>
<dbReference type="Gene3D" id="1.10.3210.10">
    <property type="entry name" value="Hypothetical protein af1432"/>
    <property type="match status" value="1"/>
</dbReference>
<keyword evidence="1" id="KW-0378">Hydrolase</keyword>
<dbReference type="CDD" id="cd00077">
    <property type="entry name" value="HDc"/>
    <property type="match status" value="1"/>
</dbReference>
<evidence type="ECO:0000259" key="3">
    <source>
        <dbReference type="Pfam" id="PF01966"/>
    </source>
</evidence>
<dbReference type="Pfam" id="PF01336">
    <property type="entry name" value="tRNA_anti-codon"/>
    <property type="match status" value="1"/>
</dbReference>
<reference evidence="4" key="2">
    <citation type="journal article" date="2021" name="PeerJ">
        <title>Extensive microbial diversity within the chicken gut microbiome revealed by metagenomics and culture.</title>
        <authorList>
            <person name="Gilroy R."/>
            <person name="Ravi A."/>
            <person name="Getino M."/>
            <person name="Pursley I."/>
            <person name="Horton D.L."/>
            <person name="Alikhan N.F."/>
            <person name="Baker D."/>
            <person name="Gharbi K."/>
            <person name="Hall N."/>
            <person name="Watson M."/>
            <person name="Adriaenssens E.M."/>
            <person name="Foster-Nyarko E."/>
            <person name="Jarju S."/>
            <person name="Secka A."/>
            <person name="Antonio M."/>
            <person name="Oren A."/>
            <person name="Chaudhuri R.R."/>
            <person name="La Ragione R."/>
            <person name="Hildebrand F."/>
            <person name="Pallen M.J."/>
        </authorList>
    </citation>
    <scope>NUCLEOTIDE SEQUENCE</scope>
    <source>
        <strain evidence="4">CHK176-6737</strain>
    </source>
</reference>
<dbReference type="Proteomes" id="UP000824125">
    <property type="component" value="Unassembled WGS sequence"/>
</dbReference>
<name>A0A9D1MW27_9FIRM</name>
<dbReference type="GO" id="GO:0016787">
    <property type="term" value="F:hydrolase activity"/>
    <property type="evidence" value="ECO:0007669"/>
    <property type="project" value="UniProtKB-KW"/>
</dbReference>
<dbReference type="Gene3D" id="2.40.50.140">
    <property type="entry name" value="Nucleic acid-binding proteins"/>
    <property type="match status" value="1"/>
</dbReference>
<evidence type="ECO:0000313" key="4">
    <source>
        <dbReference type="EMBL" id="HIU69790.1"/>
    </source>
</evidence>
<feature type="domain" description="HD" evidence="3">
    <location>
        <begin position="158"/>
        <end position="276"/>
    </location>
</feature>
<dbReference type="GO" id="GO:0031125">
    <property type="term" value="P:rRNA 3'-end processing"/>
    <property type="evidence" value="ECO:0007669"/>
    <property type="project" value="TreeGrafter"/>
</dbReference>
<protein>
    <submittedName>
        <fullName evidence="4">HD domain-containing protein</fullName>
    </submittedName>
</protein>
<dbReference type="PANTHER" id="PTHR37294:SF1">
    <property type="entry name" value="3'-5' EXORIBONUCLEASE YHAM"/>
    <property type="match status" value="1"/>
</dbReference>
<evidence type="ECO:0000259" key="2">
    <source>
        <dbReference type="Pfam" id="PF01336"/>
    </source>
</evidence>
<accession>A0A9D1MW27</accession>
<organism evidence="4 5">
    <name type="scientific">Candidatus Scybalenecus merdavium</name>
    <dbReference type="NCBI Taxonomy" id="2840939"/>
    <lineage>
        <taxon>Bacteria</taxon>
        <taxon>Bacillati</taxon>
        <taxon>Bacillota</taxon>
        <taxon>Clostridia</taxon>
        <taxon>Eubacteriales</taxon>
        <taxon>Oscillospiraceae</taxon>
        <taxon>Oscillospiraceae incertae sedis</taxon>
        <taxon>Candidatus Scybalenecus</taxon>
    </lineage>
</organism>
<evidence type="ECO:0000313" key="5">
    <source>
        <dbReference type="Proteomes" id="UP000824125"/>
    </source>
</evidence>
<dbReference type="InterPro" id="IPR006674">
    <property type="entry name" value="HD_domain"/>
</dbReference>
<dbReference type="SUPFAM" id="SSF109604">
    <property type="entry name" value="HD-domain/PDEase-like"/>
    <property type="match status" value="1"/>
</dbReference>
<evidence type="ECO:0000256" key="1">
    <source>
        <dbReference type="ARBA" id="ARBA00022801"/>
    </source>
</evidence>
<dbReference type="InterPro" id="IPR004365">
    <property type="entry name" value="NA-bd_OB_tRNA"/>
</dbReference>
<comment type="caution">
    <text evidence="4">The sequence shown here is derived from an EMBL/GenBank/DDBJ whole genome shotgun (WGS) entry which is preliminary data.</text>
</comment>
<dbReference type="CDD" id="cd04492">
    <property type="entry name" value="YhaM_OBF_like"/>
    <property type="match status" value="1"/>
</dbReference>
<dbReference type="Pfam" id="PF01966">
    <property type="entry name" value="HD"/>
    <property type="match status" value="1"/>
</dbReference>
<feature type="domain" description="OB" evidence="2">
    <location>
        <begin position="22"/>
        <end position="74"/>
    </location>
</feature>
<proteinExistence type="predicted"/>
<dbReference type="AlphaFoldDB" id="A0A9D1MW27"/>
<gene>
    <name evidence="4" type="ORF">IAD23_07535</name>
</gene>
<reference evidence="4" key="1">
    <citation type="submission" date="2020-10" db="EMBL/GenBank/DDBJ databases">
        <authorList>
            <person name="Gilroy R."/>
        </authorList>
    </citation>
    <scope>NUCLEOTIDE SEQUENCE</scope>
    <source>
        <strain evidence="4">CHK176-6737</strain>
    </source>
</reference>
<sequence>MQFRTLPNGMAEGFAVLKKCDVKTAKNGSKYLDLILSDKTGEMPAKLWDAQTGAGLSADMVVKVRGTVEQYNGHDQFRIAQIRAASESDNYDLVSLVPASETGGEVLYAMLVRKVGAFADEDLKKIVLYILENHKDRLLTCPAALRLHHAIVGGLLLHTSAIVQMAECVCKIYKNIDRELLLSGAILHDVAKVWELEPSQTGLARGYTSEGELIGHLVKGAMYVQEAAEKLGADAQKATLLEHMILSHHGVPEFGSPVRPMFLEAIVLSSLDNLDANIYEVSSAVSKVEPGAFTDRMWALDNRKLYNHGRNNKNYHVDFGEEV</sequence>
<dbReference type="GO" id="GO:0003676">
    <property type="term" value="F:nucleic acid binding"/>
    <property type="evidence" value="ECO:0007669"/>
    <property type="project" value="InterPro"/>
</dbReference>